<dbReference type="OrthoDB" id="9763993at2"/>
<evidence type="ECO:0000256" key="2">
    <source>
        <dbReference type="ARBA" id="ARBA00022485"/>
    </source>
</evidence>
<dbReference type="PROSITE" id="PS51918">
    <property type="entry name" value="RADICAL_SAM"/>
    <property type="match status" value="1"/>
</dbReference>
<dbReference type="InterPro" id="IPR040064">
    <property type="entry name" value="MoaA-like"/>
</dbReference>
<protein>
    <recommendedName>
        <fullName evidence="1 12">GTP 3',8-cyclase</fullName>
        <ecNumber evidence="1 12">4.1.99.22</ecNumber>
    </recommendedName>
    <alternativeName>
        <fullName evidence="12">Molybdenum cofactor biosynthesis protein A</fullName>
    </alternativeName>
</protein>
<dbReference type="SFLD" id="SFLDG01386">
    <property type="entry name" value="main_SPASM_domain-containing"/>
    <property type="match status" value="1"/>
</dbReference>
<dbReference type="SMART" id="SM00729">
    <property type="entry name" value="Elp3"/>
    <property type="match status" value="1"/>
</dbReference>
<dbReference type="InterPro" id="IPR013785">
    <property type="entry name" value="Aldolase_TIM"/>
</dbReference>
<dbReference type="Pfam" id="PF06463">
    <property type="entry name" value="Mob_synth_C"/>
    <property type="match status" value="1"/>
</dbReference>
<dbReference type="GO" id="GO:1904047">
    <property type="term" value="F:S-adenosyl-L-methionine binding"/>
    <property type="evidence" value="ECO:0007669"/>
    <property type="project" value="UniProtKB-UniRule"/>
</dbReference>
<proteinExistence type="inferred from homology"/>
<feature type="binding site" evidence="12">
    <location>
        <position position="185"/>
    </location>
    <ligand>
        <name>GTP</name>
        <dbReference type="ChEBI" id="CHEBI:37565"/>
    </ligand>
</feature>
<sequence>MGRLEPNRVCTGSVKCVEEAGEIVSGTRELADRFGRIADDLRISLIDKCNLRCTYCMPAEGMTWLPKEHLMSASEAVRIADIGVRIFGVKDIRFTGGEPLVRKDLEDIIAGVRSAHPAVPISLTTNAIGLDKRIDALVNAGLTRINVSLDTVRRETFRAMTRRDRLEAVIDGIDAARRAGLHPIKVNAVMMRGLNDTQEAELLAWCLGRGLQLRFIEQMPLDADRLWARANLVSAREIRGRLRESYDLTPHPEPRGSAPAQLWDVRHLGGSDVLGQVGIIASVTESFCAACSRTRLTADGHVRSCLFSNEETDLLGPMRAGASDEEIAEIWAGAMWAKPRAYGSDTVTLNTPGYVPPERSMSEIGG</sequence>
<dbReference type="GO" id="GO:0006777">
    <property type="term" value="P:Mo-molybdopterin cofactor biosynthetic process"/>
    <property type="evidence" value="ECO:0007669"/>
    <property type="project" value="UniProtKB-UniRule"/>
</dbReference>
<evidence type="ECO:0000256" key="8">
    <source>
        <dbReference type="ARBA" id="ARBA00023134"/>
    </source>
</evidence>
<dbReference type="Gene3D" id="3.20.20.70">
    <property type="entry name" value="Aldolase class I"/>
    <property type="match status" value="1"/>
</dbReference>
<evidence type="ECO:0000256" key="11">
    <source>
        <dbReference type="ARBA" id="ARBA00048697"/>
    </source>
</evidence>
<feature type="binding site" evidence="12">
    <location>
        <position position="53"/>
    </location>
    <ligand>
        <name>[4Fe-4S] cluster</name>
        <dbReference type="ChEBI" id="CHEBI:49883"/>
        <label>1</label>
        <note>4Fe-4S-S-AdoMet</note>
    </ligand>
</feature>
<dbReference type="HAMAP" id="MF_01225_B">
    <property type="entry name" value="MoaA_B"/>
    <property type="match status" value="1"/>
</dbReference>
<dbReference type="GO" id="GO:0051539">
    <property type="term" value="F:4 iron, 4 sulfur cluster binding"/>
    <property type="evidence" value="ECO:0007669"/>
    <property type="project" value="UniProtKB-UniRule"/>
</dbReference>
<comment type="similarity">
    <text evidence="12">Belongs to the radical SAM superfamily. MoaA family.</text>
</comment>
<evidence type="ECO:0000256" key="12">
    <source>
        <dbReference type="HAMAP-Rule" id="MF_01225"/>
    </source>
</evidence>
<keyword evidence="9 12" id="KW-0501">Molybdenum cofactor biosynthesis</keyword>
<feature type="binding site" evidence="12">
    <location>
        <position position="124"/>
    </location>
    <ligand>
        <name>GTP</name>
        <dbReference type="ChEBI" id="CHEBI:37565"/>
    </ligand>
</feature>
<dbReference type="GO" id="GO:0005525">
    <property type="term" value="F:GTP binding"/>
    <property type="evidence" value="ECO:0007669"/>
    <property type="project" value="UniProtKB-UniRule"/>
</dbReference>
<keyword evidence="4 12" id="KW-0479">Metal-binding</keyword>
<dbReference type="EMBL" id="CP026948">
    <property type="protein sequence ID" value="AWB83916.1"/>
    <property type="molecule type" value="Genomic_DNA"/>
</dbReference>
<dbReference type="CDD" id="cd01335">
    <property type="entry name" value="Radical_SAM"/>
    <property type="match status" value="1"/>
</dbReference>
<comment type="cofactor">
    <cofactor evidence="12">
        <name>[4Fe-4S] cluster</name>
        <dbReference type="ChEBI" id="CHEBI:49883"/>
    </cofactor>
    <text evidence="12">Binds 2 [4Fe-4S] clusters. Binds 1 [4Fe-4S] cluster coordinated with 3 cysteines and an exchangeable S-adenosyl-L-methionine and 1 [4Fe-4S] cluster coordinated with 3 cysteines and the GTP-derived substrate.</text>
</comment>
<feature type="binding site" evidence="12">
    <location>
        <position position="56"/>
    </location>
    <ligand>
        <name>[4Fe-4S] cluster</name>
        <dbReference type="ChEBI" id="CHEBI:49883"/>
        <label>1</label>
        <note>4Fe-4S-S-AdoMet</note>
    </ligand>
</feature>
<feature type="binding site" evidence="12">
    <location>
        <position position="55"/>
    </location>
    <ligand>
        <name>S-adenosyl-L-methionine</name>
        <dbReference type="ChEBI" id="CHEBI:59789"/>
    </ligand>
</feature>
<feature type="binding site" evidence="12">
    <location>
        <begin position="293"/>
        <end position="295"/>
    </location>
    <ligand>
        <name>GTP</name>
        <dbReference type="ChEBI" id="CHEBI:37565"/>
    </ligand>
</feature>
<evidence type="ECO:0000256" key="10">
    <source>
        <dbReference type="ARBA" id="ARBA00023239"/>
    </source>
</evidence>
<dbReference type="PANTHER" id="PTHR22960:SF0">
    <property type="entry name" value="MOLYBDENUM COFACTOR BIOSYNTHESIS PROTEIN 1"/>
    <property type="match status" value="1"/>
</dbReference>
<dbReference type="EC" id="4.1.99.22" evidence="1 12"/>
<comment type="subunit">
    <text evidence="12">Monomer and homodimer.</text>
</comment>
<dbReference type="GO" id="GO:0046872">
    <property type="term" value="F:metal ion binding"/>
    <property type="evidence" value="ECO:0007669"/>
    <property type="project" value="UniProtKB-KW"/>
</dbReference>
<keyword evidence="3 12" id="KW-0949">S-adenosyl-L-methionine</keyword>
<keyword evidence="5 12" id="KW-0547">Nucleotide-binding</keyword>
<evidence type="ECO:0000256" key="5">
    <source>
        <dbReference type="ARBA" id="ARBA00022741"/>
    </source>
</evidence>
<dbReference type="SFLD" id="SFLDG01067">
    <property type="entry name" value="SPASM/twitch_domain_containing"/>
    <property type="match status" value="1"/>
</dbReference>
<comment type="pathway">
    <text evidence="12">Cofactor biosynthesis; molybdopterin biosynthesis.</text>
</comment>
<dbReference type="SUPFAM" id="SSF102114">
    <property type="entry name" value="Radical SAM enzymes"/>
    <property type="match status" value="1"/>
</dbReference>
<feature type="binding site" evidence="12">
    <location>
        <position position="49"/>
    </location>
    <ligand>
        <name>[4Fe-4S] cluster</name>
        <dbReference type="ChEBI" id="CHEBI:49883"/>
        <label>1</label>
        <note>4Fe-4S-S-AdoMet</note>
    </ligand>
</feature>
<evidence type="ECO:0000256" key="4">
    <source>
        <dbReference type="ARBA" id="ARBA00022723"/>
    </source>
</evidence>
<dbReference type="UniPathway" id="UPA00344"/>
<evidence type="ECO:0000256" key="9">
    <source>
        <dbReference type="ARBA" id="ARBA00023150"/>
    </source>
</evidence>
<dbReference type="InterPro" id="IPR050105">
    <property type="entry name" value="MoCo_biosynth_MoaA/MoaC"/>
</dbReference>
<accession>A0A2S0WDS1</accession>
<feature type="binding site" evidence="12">
    <location>
        <position position="291"/>
    </location>
    <ligand>
        <name>[4Fe-4S] cluster</name>
        <dbReference type="ChEBI" id="CHEBI:49883"/>
        <label>2</label>
        <note>4Fe-4S-substrate</note>
    </ligand>
</feature>
<dbReference type="GO" id="GO:0061799">
    <property type="term" value="F:cyclic pyranopterin monophosphate synthase activity"/>
    <property type="evidence" value="ECO:0007669"/>
    <property type="project" value="TreeGrafter"/>
</dbReference>
<dbReference type="InterPro" id="IPR013483">
    <property type="entry name" value="MoaA"/>
</dbReference>
<dbReference type="InterPro" id="IPR000385">
    <property type="entry name" value="MoaA_NifB_PqqE_Fe-S-bd_CS"/>
</dbReference>
<evidence type="ECO:0000256" key="6">
    <source>
        <dbReference type="ARBA" id="ARBA00023004"/>
    </source>
</evidence>
<feature type="binding site" evidence="12">
    <location>
        <position position="219"/>
    </location>
    <ligand>
        <name>S-adenosyl-L-methionine</name>
        <dbReference type="ChEBI" id="CHEBI:59789"/>
    </ligand>
</feature>
<dbReference type="CDD" id="cd21117">
    <property type="entry name" value="Twitch_MoaA"/>
    <property type="match status" value="1"/>
</dbReference>
<dbReference type="InterPro" id="IPR058240">
    <property type="entry name" value="rSAM_sf"/>
</dbReference>
<feature type="binding site" evidence="12">
    <location>
        <position position="148"/>
    </location>
    <ligand>
        <name>S-adenosyl-L-methionine</name>
        <dbReference type="ChEBI" id="CHEBI:59789"/>
    </ligand>
</feature>
<dbReference type="InterPro" id="IPR010505">
    <property type="entry name" value="MoaA_twitch"/>
</dbReference>
<keyword evidence="8 12" id="KW-0342">GTP-binding</keyword>
<organism evidence="13 14">
    <name type="scientific">Corynebacterium liangguodongii</name>
    <dbReference type="NCBI Taxonomy" id="2079535"/>
    <lineage>
        <taxon>Bacteria</taxon>
        <taxon>Bacillati</taxon>
        <taxon>Actinomycetota</taxon>
        <taxon>Actinomycetes</taxon>
        <taxon>Mycobacteriales</taxon>
        <taxon>Corynebacteriaceae</taxon>
        <taxon>Corynebacterium</taxon>
    </lineage>
</organism>
<keyword evidence="2 12" id="KW-0004">4Fe-4S</keyword>
<dbReference type="InterPro" id="IPR007197">
    <property type="entry name" value="rSAM"/>
</dbReference>
<keyword evidence="6 12" id="KW-0408">Iron</keyword>
<feature type="binding site" evidence="12">
    <location>
        <position position="305"/>
    </location>
    <ligand>
        <name>[4Fe-4S] cluster</name>
        <dbReference type="ChEBI" id="CHEBI:49883"/>
        <label>2</label>
        <note>4Fe-4S-substrate</note>
    </ligand>
</feature>
<evidence type="ECO:0000313" key="14">
    <source>
        <dbReference type="Proteomes" id="UP000244754"/>
    </source>
</evidence>
<dbReference type="InterPro" id="IPR006638">
    <property type="entry name" value="Elp3/MiaA/NifB-like_rSAM"/>
</dbReference>
<dbReference type="PROSITE" id="PS01305">
    <property type="entry name" value="MOAA_NIFB_PQQE"/>
    <property type="match status" value="1"/>
</dbReference>
<evidence type="ECO:0000256" key="3">
    <source>
        <dbReference type="ARBA" id="ARBA00022691"/>
    </source>
</evidence>
<evidence type="ECO:0000256" key="1">
    <source>
        <dbReference type="ARBA" id="ARBA00012167"/>
    </source>
</evidence>
<dbReference type="Proteomes" id="UP000244754">
    <property type="component" value="Chromosome"/>
</dbReference>
<comment type="catalytic activity">
    <reaction evidence="11 12">
        <text>GTP + AH2 + S-adenosyl-L-methionine = (8S)-3',8-cyclo-7,8-dihydroguanosine 5'-triphosphate + 5'-deoxyadenosine + L-methionine + A + H(+)</text>
        <dbReference type="Rhea" id="RHEA:49576"/>
        <dbReference type="ChEBI" id="CHEBI:13193"/>
        <dbReference type="ChEBI" id="CHEBI:15378"/>
        <dbReference type="ChEBI" id="CHEBI:17319"/>
        <dbReference type="ChEBI" id="CHEBI:17499"/>
        <dbReference type="ChEBI" id="CHEBI:37565"/>
        <dbReference type="ChEBI" id="CHEBI:57844"/>
        <dbReference type="ChEBI" id="CHEBI:59789"/>
        <dbReference type="ChEBI" id="CHEBI:131766"/>
        <dbReference type="EC" id="4.1.99.22"/>
    </reaction>
</comment>
<reference evidence="14" key="1">
    <citation type="submission" date="2018-01" db="EMBL/GenBank/DDBJ databases">
        <authorList>
            <person name="Li J."/>
        </authorList>
    </citation>
    <scope>NUCLEOTIDE SEQUENCE [LARGE SCALE GENOMIC DNA]</scope>
    <source>
        <strain evidence="14">2184</strain>
    </source>
</reference>
<dbReference type="SFLD" id="SFLDG01383">
    <property type="entry name" value="cyclic_pyranopterin_phosphate"/>
    <property type="match status" value="1"/>
</dbReference>
<dbReference type="KEGG" id="clia:C3E79_05005"/>
<comment type="function">
    <text evidence="12">Catalyzes the cyclization of GTP to (8S)-3',8-cyclo-7,8-dihydroguanosine 5'-triphosphate.</text>
</comment>
<dbReference type="Pfam" id="PF04055">
    <property type="entry name" value="Radical_SAM"/>
    <property type="match status" value="1"/>
</dbReference>
<feature type="binding site" evidence="12">
    <location>
        <position position="288"/>
    </location>
    <ligand>
        <name>[4Fe-4S] cluster</name>
        <dbReference type="ChEBI" id="CHEBI:49883"/>
        <label>2</label>
        <note>4Fe-4S-substrate</note>
    </ligand>
</feature>
<keyword evidence="14" id="KW-1185">Reference proteome</keyword>
<keyword evidence="10 12" id="KW-0456">Lyase</keyword>
<dbReference type="GO" id="GO:0061798">
    <property type="term" value="F:GTP 3',8'-cyclase activity"/>
    <property type="evidence" value="ECO:0007669"/>
    <property type="project" value="UniProtKB-UniRule"/>
</dbReference>
<feature type="binding site" evidence="12">
    <location>
        <position position="93"/>
    </location>
    <ligand>
        <name>GTP</name>
        <dbReference type="ChEBI" id="CHEBI:37565"/>
    </ligand>
</feature>
<feature type="binding site" evidence="12">
    <location>
        <position position="42"/>
    </location>
    <ligand>
        <name>GTP</name>
        <dbReference type="ChEBI" id="CHEBI:37565"/>
    </ligand>
</feature>
<dbReference type="SFLD" id="SFLDS00029">
    <property type="entry name" value="Radical_SAM"/>
    <property type="match status" value="1"/>
</dbReference>
<gene>
    <name evidence="12" type="primary">moaA</name>
    <name evidence="13" type="ORF">C3E79_05005</name>
</gene>
<dbReference type="NCBIfam" id="TIGR02666">
    <property type="entry name" value="moaA"/>
    <property type="match status" value="1"/>
</dbReference>
<evidence type="ECO:0000313" key="13">
    <source>
        <dbReference type="EMBL" id="AWB83916.1"/>
    </source>
</evidence>
<dbReference type="PANTHER" id="PTHR22960">
    <property type="entry name" value="MOLYBDOPTERIN COFACTOR SYNTHESIS PROTEIN A"/>
    <property type="match status" value="1"/>
</dbReference>
<feature type="binding site" evidence="12">
    <location>
        <position position="97"/>
    </location>
    <ligand>
        <name>S-adenosyl-L-methionine</name>
        <dbReference type="ChEBI" id="CHEBI:59789"/>
    </ligand>
</feature>
<keyword evidence="7 12" id="KW-0411">Iron-sulfur</keyword>
<dbReference type="AlphaFoldDB" id="A0A2S0WDS1"/>
<name>A0A2S0WDS1_9CORY</name>
<evidence type="ECO:0000256" key="7">
    <source>
        <dbReference type="ARBA" id="ARBA00023014"/>
    </source>
</evidence>